<name>A0A839QEN0_9MICC</name>
<reference evidence="2 3" key="1">
    <citation type="submission" date="2020-08" db="EMBL/GenBank/DDBJ databases">
        <title>Sequencing the genomes of 1000 actinobacteria strains.</title>
        <authorList>
            <person name="Klenk H.-P."/>
        </authorList>
    </citation>
    <scope>NUCLEOTIDE SEQUENCE [LARGE SCALE GENOMIC DNA]</scope>
    <source>
        <strain evidence="2 3">DSM 22826</strain>
    </source>
</reference>
<dbReference type="Proteomes" id="UP000523000">
    <property type="component" value="Unassembled WGS sequence"/>
</dbReference>
<evidence type="ECO:0000256" key="1">
    <source>
        <dbReference type="SAM" id="MobiDB-lite"/>
    </source>
</evidence>
<proteinExistence type="predicted"/>
<dbReference type="EMBL" id="JACHVS010000001">
    <property type="protein sequence ID" value="MBB2994087.1"/>
    <property type="molecule type" value="Genomic_DNA"/>
</dbReference>
<accession>A0A839QEN0</accession>
<feature type="region of interest" description="Disordered" evidence="1">
    <location>
        <begin position="61"/>
        <end position="99"/>
    </location>
</feature>
<keyword evidence="3" id="KW-1185">Reference proteome</keyword>
<organism evidence="2 3">
    <name type="scientific">Paeniglutamicibacter cryotolerans</name>
    <dbReference type="NCBI Taxonomy" id="670079"/>
    <lineage>
        <taxon>Bacteria</taxon>
        <taxon>Bacillati</taxon>
        <taxon>Actinomycetota</taxon>
        <taxon>Actinomycetes</taxon>
        <taxon>Micrococcales</taxon>
        <taxon>Micrococcaceae</taxon>
        <taxon>Paeniglutamicibacter</taxon>
    </lineage>
</organism>
<protein>
    <submittedName>
        <fullName evidence="2">Uncharacterized protein</fullName>
    </submittedName>
</protein>
<comment type="caution">
    <text evidence="2">The sequence shown here is derived from an EMBL/GenBank/DDBJ whole genome shotgun (WGS) entry which is preliminary data.</text>
</comment>
<evidence type="ECO:0000313" key="3">
    <source>
        <dbReference type="Proteomes" id="UP000523000"/>
    </source>
</evidence>
<sequence>MGPRQQDTSDGFMDHCRQAQALLAAGLIGVPGSAPMPRAGSLAPERATGLEFDLVVPVNPRGVRNRHRGCGGPPCGDDAGDRRTGRPHRPLGRAPDSRA</sequence>
<gene>
    <name evidence="2" type="ORF">E9229_000278</name>
</gene>
<evidence type="ECO:0000313" key="2">
    <source>
        <dbReference type="EMBL" id="MBB2994087.1"/>
    </source>
</evidence>
<dbReference type="RefSeq" id="WP_183512059.1">
    <property type="nucleotide sequence ID" value="NZ_JACHVS010000001.1"/>
</dbReference>
<dbReference type="AlphaFoldDB" id="A0A839QEN0"/>